<dbReference type="EMBL" id="JAHXZJ010000747">
    <property type="protein sequence ID" value="KAH0557777.1"/>
    <property type="molecule type" value="Genomic_DNA"/>
</dbReference>
<evidence type="ECO:0000256" key="1">
    <source>
        <dbReference type="ARBA" id="ARBA00006658"/>
    </source>
</evidence>
<proteinExistence type="inferred from homology"/>
<feature type="region of interest" description="Disordered" evidence="3">
    <location>
        <begin position="82"/>
        <end position="106"/>
    </location>
</feature>
<keyword evidence="5" id="KW-1185">Reference proteome</keyword>
<protein>
    <recommendedName>
        <fullName evidence="2">TIP41-like protein</fullName>
    </recommendedName>
</protein>
<dbReference type="InterPro" id="IPR051330">
    <property type="entry name" value="Phosphatase_reg/MetRdx"/>
</dbReference>
<evidence type="ECO:0000256" key="3">
    <source>
        <dbReference type="SAM" id="MobiDB-lite"/>
    </source>
</evidence>
<dbReference type="Proteomes" id="UP000826195">
    <property type="component" value="Unassembled WGS sequence"/>
</dbReference>
<dbReference type="GO" id="GO:0005829">
    <property type="term" value="C:cytosol"/>
    <property type="evidence" value="ECO:0007669"/>
    <property type="project" value="TreeGrafter"/>
</dbReference>
<comment type="similarity">
    <text evidence="1">Belongs to the TIP41 family.</text>
</comment>
<dbReference type="AlphaFoldDB" id="A0AAV7IUH9"/>
<evidence type="ECO:0000313" key="4">
    <source>
        <dbReference type="EMBL" id="KAH0557777.1"/>
    </source>
</evidence>
<dbReference type="Pfam" id="PF04176">
    <property type="entry name" value="TIP41"/>
    <property type="match status" value="1"/>
</dbReference>
<dbReference type="PANTHER" id="PTHR21021">
    <property type="entry name" value="GAF/PUTATIVE CYTOSKELETAL PROTEIN"/>
    <property type="match status" value="1"/>
</dbReference>
<evidence type="ECO:0000313" key="5">
    <source>
        <dbReference type="Proteomes" id="UP000826195"/>
    </source>
</evidence>
<comment type="caution">
    <text evidence="4">The sequence shown here is derived from an EMBL/GenBank/DDBJ whole genome shotgun (WGS) entry which is preliminary data.</text>
</comment>
<dbReference type="GO" id="GO:0031929">
    <property type="term" value="P:TOR signaling"/>
    <property type="evidence" value="ECO:0007669"/>
    <property type="project" value="TreeGrafter"/>
</dbReference>
<feature type="compositionally biased region" description="Basic and acidic residues" evidence="3">
    <location>
        <begin position="92"/>
        <end position="106"/>
    </location>
</feature>
<reference evidence="4 5" key="1">
    <citation type="journal article" date="2021" name="J. Hered.">
        <title>A chromosome-level genome assembly of the parasitoid wasp, Cotesia glomerata (Hymenoptera: Braconidae).</title>
        <authorList>
            <person name="Pinto B.J."/>
            <person name="Weis J.J."/>
            <person name="Gamble T."/>
            <person name="Ode P.J."/>
            <person name="Paul R."/>
            <person name="Zaspel J.M."/>
        </authorList>
    </citation>
    <scope>NUCLEOTIDE SEQUENCE [LARGE SCALE GENOMIC DNA]</scope>
    <source>
        <strain evidence="4">CgM1</strain>
    </source>
</reference>
<dbReference type="InterPro" id="IPR007303">
    <property type="entry name" value="TIP41-like"/>
</dbReference>
<sequence>MPGSLFILLRYFLRIDNVMMKVNDTRIYHEFHKKYLIREYTSREAEVEELTVPYSLFVDPSQIAPHLPLNISLYHKLTIPEADSSSQSKSSSEPEPKQSNEANHET</sequence>
<gene>
    <name evidence="4" type="ORF">KQX54_011669</name>
</gene>
<organism evidence="4 5">
    <name type="scientific">Cotesia glomerata</name>
    <name type="common">Lepidopteran parasitic wasp</name>
    <name type="synonym">Apanteles glomeratus</name>
    <dbReference type="NCBI Taxonomy" id="32391"/>
    <lineage>
        <taxon>Eukaryota</taxon>
        <taxon>Metazoa</taxon>
        <taxon>Ecdysozoa</taxon>
        <taxon>Arthropoda</taxon>
        <taxon>Hexapoda</taxon>
        <taxon>Insecta</taxon>
        <taxon>Pterygota</taxon>
        <taxon>Neoptera</taxon>
        <taxon>Endopterygota</taxon>
        <taxon>Hymenoptera</taxon>
        <taxon>Apocrita</taxon>
        <taxon>Ichneumonoidea</taxon>
        <taxon>Braconidae</taxon>
        <taxon>Microgastrinae</taxon>
        <taxon>Cotesia</taxon>
    </lineage>
</organism>
<evidence type="ECO:0000256" key="2">
    <source>
        <dbReference type="ARBA" id="ARBA00018951"/>
    </source>
</evidence>
<accession>A0AAV7IUH9</accession>
<name>A0AAV7IUH9_COTGL</name>
<dbReference type="PANTHER" id="PTHR21021:SF16">
    <property type="entry name" value="TIP41-LIKE PROTEIN"/>
    <property type="match status" value="1"/>
</dbReference>